<accession>A0A6L2PLX5</accession>
<dbReference type="OrthoDB" id="514167at2759"/>
<evidence type="ECO:0000313" key="1">
    <source>
        <dbReference type="EMBL" id="GFG31525.1"/>
    </source>
</evidence>
<reference evidence="2" key="1">
    <citation type="submission" date="2020-01" db="EMBL/GenBank/DDBJ databases">
        <title>Draft genome sequence of the Termite Coptotermes fromosanus.</title>
        <authorList>
            <person name="Itakura S."/>
            <person name="Yosikawa Y."/>
            <person name="Umezawa K."/>
        </authorList>
    </citation>
    <scope>NUCLEOTIDE SEQUENCE [LARGE SCALE GENOMIC DNA]</scope>
</reference>
<proteinExistence type="predicted"/>
<name>A0A6L2PLX5_COPFO</name>
<protein>
    <recommendedName>
        <fullName evidence="3">RNA transcription, translation and transport factor protein</fullName>
    </recommendedName>
</protein>
<evidence type="ECO:0000313" key="2">
    <source>
        <dbReference type="Proteomes" id="UP000502823"/>
    </source>
</evidence>
<sequence>MLRLEKRRDKTAARMFPSIENNTFHRSDKENAAILTLVFASPNNRSNFRVNDIQLPHSDVTQPITLTYALICVCLVSVFGDTKEFRNLVIWLEDQKIRHYKIEDRKALRDINSCDWPKAFKQYRDDLACPIQSEKPGEVLEWLLAFAVRLEYADNGKLHYKNQTADRVKKNELNTPKVISANPLDNLDFDSADFKKGVDALAQLLRVSSHPDHLITLKAVSKVVCQRLSAEALENPESLIVKGKPFPLQEADPGFDTGDYVLNHAAKILRLLYIHNLRDLQTGINECIVAVQSVTANPKTDTKLGKVGK</sequence>
<dbReference type="AlphaFoldDB" id="A0A6L2PLX5"/>
<dbReference type="PANTHER" id="PTHR15924">
    <property type="entry name" value="CLE"/>
    <property type="match status" value="1"/>
</dbReference>
<dbReference type="InterPro" id="IPR019265">
    <property type="entry name" value="RTRAF"/>
</dbReference>
<gene>
    <name evidence="1" type="ORF">Cfor_09182</name>
</gene>
<comment type="caution">
    <text evidence="1">The sequence shown here is derived from an EMBL/GenBank/DDBJ whole genome shotgun (WGS) entry which is preliminary data.</text>
</comment>
<keyword evidence="2" id="KW-1185">Reference proteome</keyword>
<dbReference type="InParanoid" id="A0A6L2PLX5"/>
<dbReference type="FunCoup" id="A0A6L2PLX5">
    <property type="interactions" value="954"/>
</dbReference>
<evidence type="ECO:0008006" key="3">
    <source>
        <dbReference type="Google" id="ProtNLM"/>
    </source>
</evidence>
<dbReference type="Pfam" id="PF10036">
    <property type="entry name" value="RLL"/>
    <property type="match status" value="1"/>
</dbReference>
<dbReference type="EMBL" id="BLKM01000314">
    <property type="protein sequence ID" value="GFG31525.1"/>
    <property type="molecule type" value="Genomic_DNA"/>
</dbReference>
<organism evidence="1 2">
    <name type="scientific">Coptotermes formosanus</name>
    <name type="common">Formosan subterranean termite</name>
    <dbReference type="NCBI Taxonomy" id="36987"/>
    <lineage>
        <taxon>Eukaryota</taxon>
        <taxon>Metazoa</taxon>
        <taxon>Ecdysozoa</taxon>
        <taxon>Arthropoda</taxon>
        <taxon>Hexapoda</taxon>
        <taxon>Insecta</taxon>
        <taxon>Pterygota</taxon>
        <taxon>Neoptera</taxon>
        <taxon>Polyneoptera</taxon>
        <taxon>Dictyoptera</taxon>
        <taxon>Blattodea</taxon>
        <taxon>Blattoidea</taxon>
        <taxon>Termitoidae</taxon>
        <taxon>Rhinotermitidae</taxon>
        <taxon>Coptotermes</taxon>
    </lineage>
</organism>
<dbReference type="Proteomes" id="UP000502823">
    <property type="component" value="Unassembled WGS sequence"/>
</dbReference>